<dbReference type="AlphaFoldDB" id="A0A1H4T3P5"/>
<dbReference type="Gene3D" id="2.70.70.10">
    <property type="entry name" value="Glucose Permease (Domain IIA)"/>
    <property type="match status" value="1"/>
</dbReference>
<dbReference type="CDD" id="cd12797">
    <property type="entry name" value="M23_peptidase"/>
    <property type="match status" value="1"/>
</dbReference>
<dbReference type="SUPFAM" id="SSF51261">
    <property type="entry name" value="Duplicated hybrid motif"/>
    <property type="match status" value="1"/>
</dbReference>
<dbReference type="InterPro" id="IPR011055">
    <property type="entry name" value="Dup_hybrid_motif"/>
</dbReference>
<evidence type="ECO:0000256" key="2">
    <source>
        <dbReference type="SAM" id="MobiDB-lite"/>
    </source>
</evidence>
<dbReference type="RefSeq" id="WP_254780571.1">
    <property type="nucleotide sequence ID" value="NZ_FNSN01000003.1"/>
</dbReference>
<dbReference type="PANTHER" id="PTHR21666:SF289">
    <property type="entry name" value="L-ALA--D-GLU ENDOPEPTIDASE"/>
    <property type="match status" value="1"/>
</dbReference>
<dbReference type="Proteomes" id="UP000182652">
    <property type="component" value="Unassembled WGS sequence"/>
</dbReference>
<organism evidence="4 5">
    <name type="scientific">Arthrobacter woluwensis</name>
    <dbReference type="NCBI Taxonomy" id="156980"/>
    <lineage>
        <taxon>Bacteria</taxon>
        <taxon>Bacillati</taxon>
        <taxon>Actinomycetota</taxon>
        <taxon>Actinomycetes</taxon>
        <taxon>Micrococcales</taxon>
        <taxon>Micrococcaceae</taxon>
        <taxon>Arthrobacter</taxon>
    </lineage>
</organism>
<evidence type="ECO:0000313" key="4">
    <source>
        <dbReference type="EMBL" id="SEC51036.1"/>
    </source>
</evidence>
<accession>A0A1H4T3P5</accession>
<keyword evidence="5" id="KW-1185">Reference proteome</keyword>
<dbReference type="InterPro" id="IPR050570">
    <property type="entry name" value="Cell_wall_metabolism_enzyme"/>
</dbReference>
<evidence type="ECO:0000313" key="5">
    <source>
        <dbReference type="Proteomes" id="UP000182652"/>
    </source>
</evidence>
<sequence length="273" mass="27389">MSNDKLRGRRRASGPAPQAAGPAQTVLPSTPRKAKRKGPLQQIADLAVKSGAIHKGGLALAAGGLALTVAFPASSGPLAEAAGRDGTQATVGITASGAVQAPVTASTGAKISFSRTSATSKQDPDARLKALMSAQSGKVTPAAAKGSLGSPLASLTEASPFGWRINPLGGPSDFHSGEDFVAQCGTQVMAAAAGKVVFTGWVDTGGGNRVVVDHGNGLETTYNHLSSFTVQPGQTVQRGDVVALSGTTGASTGCHLHFEVMVNGQVVDPSGWL</sequence>
<dbReference type="Pfam" id="PF01551">
    <property type="entry name" value="Peptidase_M23"/>
    <property type="match status" value="1"/>
</dbReference>
<keyword evidence="4" id="KW-0378">Hydrolase</keyword>
<feature type="region of interest" description="Disordered" evidence="2">
    <location>
        <begin position="1"/>
        <end position="38"/>
    </location>
</feature>
<feature type="domain" description="M23ase beta-sheet core" evidence="3">
    <location>
        <begin position="174"/>
        <end position="269"/>
    </location>
</feature>
<feature type="compositionally biased region" description="Low complexity" evidence="2">
    <location>
        <begin position="13"/>
        <end position="24"/>
    </location>
</feature>
<name>A0A1H4T3P5_9MICC</name>
<protein>
    <submittedName>
        <fullName evidence="4">Murein DD-endopeptidase MepM and murein hydrolase activator NlpD, contain LysM domain</fullName>
    </submittedName>
</protein>
<dbReference type="PANTHER" id="PTHR21666">
    <property type="entry name" value="PEPTIDASE-RELATED"/>
    <property type="match status" value="1"/>
</dbReference>
<gene>
    <name evidence="4" type="ORF">SAMN04489745_3052</name>
</gene>
<keyword evidence="1" id="KW-0732">Signal</keyword>
<evidence type="ECO:0000256" key="1">
    <source>
        <dbReference type="ARBA" id="ARBA00022729"/>
    </source>
</evidence>
<evidence type="ECO:0000259" key="3">
    <source>
        <dbReference type="Pfam" id="PF01551"/>
    </source>
</evidence>
<dbReference type="GO" id="GO:0004222">
    <property type="term" value="F:metalloendopeptidase activity"/>
    <property type="evidence" value="ECO:0007669"/>
    <property type="project" value="TreeGrafter"/>
</dbReference>
<dbReference type="STRING" id="156980.SAMN04489745_3052"/>
<proteinExistence type="predicted"/>
<dbReference type="InterPro" id="IPR016047">
    <property type="entry name" value="M23ase_b-sheet_dom"/>
</dbReference>
<reference evidence="4 5" key="1">
    <citation type="submission" date="2016-10" db="EMBL/GenBank/DDBJ databases">
        <authorList>
            <person name="de Groot N.N."/>
        </authorList>
    </citation>
    <scope>NUCLEOTIDE SEQUENCE [LARGE SCALE GENOMIC DNA]</scope>
    <source>
        <strain evidence="4 5">DSM 10495</strain>
    </source>
</reference>
<dbReference type="EMBL" id="FNSN01000003">
    <property type="protein sequence ID" value="SEC51036.1"/>
    <property type="molecule type" value="Genomic_DNA"/>
</dbReference>